<evidence type="ECO:0000313" key="2">
    <source>
        <dbReference type="EMBL" id="KAJ8403137.1"/>
    </source>
</evidence>
<evidence type="ECO:0000313" key="3">
    <source>
        <dbReference type="Proteomes" id="UP001221898"/>
    </source>
</evidence>
<accession>A0AAD7WN77</accession>
<name>A0AAD7WN77_9TELE</name>
<sequence length="122" mass="12929">MHSFKRQNTSVTWLELGTLATTTEMGSSGPLSNGQPVSSPGMMTPKQFASALVAINGLYEPAQGGTRSISRTQKRGAFVMFTRNPEPRRISCGVSAGRPGLGQMSATSSHRAAVHPSIVVRI</sequence>
<organism evidence="2 3">
    <name type="scientific">Aldrovandia affinis</name>
    <dbReference type="NCBI Taxonomy" id="143900"/>
    <lineage>
        <taxon>Eukaryota</taxon>
        <taxon>Metazoa</taxon>
        <taxon>Chordata</taxon>
        <taxon>Craniata</taxon>
        <taxon>Vertebrata</taxon>
        <taxon>Euteleostomi</taxon>
        <taxon>Actinopterygii</taxon>
        <taxon>Neopterygii</taxon>
        <taxon>Teleostei</taxon>
        <taxon>Notacanthiformes</taxon>
        <taxon>Halosauridae</taxon>
        <taxon>Aldrovandia</taxon>
    </lineage>
</organism>
<dbReference type="AlphaFoldDB" id="A0AAD7WN77"/>
<feature type="region of interest" description="Disordered" evidence="1">
    <location>
        <begin position="89"/>
        <end position="109"/>
    </location>
</feature>
<dbReference type="Proteomes" id="UP001221898">
    <property type="component" value="Unassembled WGS sequence"/>
</dbReference>
<protein>
    <submittedName>
        <fullName evidence="2">Uncharacterized protein</fullName>
    </submittedName>
</protein>
<proteinExistence type="predicted"/>
<dbReference type="EMBL" id="JAINUG010000060">
    <property type="protein sequence ID" value="KAJ8403137.1"/>
    <property type="molecule type" value="Genomic_DNA"/>
</dbReference>
<feature type="compositionally biased region" description="Polar residues" evidence="1">
    <location>
        <begin position="23"/>
        <end position="38"/>
    </location>
</feature>
<gene>
    <name evidence="2" type="ORF">AAFF_G00360530</name>
</gene>
<comment type="caution">
    <text evidence="2">The sequence shown here is derived from an EMBL/GenBank/DDBJ whole genome shotgun (WGS) entry which is preliminary data.</text>
</comment>
<feature type="region of interest" description="Disordered" evidence="1">
    <location>
        <begin position="23"/>
        <end position="43"/>
    </location>
</feature>
<evidence type="ECO:0000256" key="1">
    <source>
        <dbReference type="SAM" id="MobiDB-lite"/>
    </source>
</evidence>
<reference evidence="2" key="1">
    <citation type="journal article" date="2023" name="Science">
        <title>Genome structures resolve the early diversification of teleost fishes.</title>
        <authorList>
            <person name="Parey E."/>
            <person name="Louis A."/>
            <person name="Montfort J."/>
            <person name="Bouchez O."/>
            <person name="Roques C."/>
            <person name="Iampietro C."/>
            <person name="Lluch J."/>
            <person name="Castinel A."/>
            <person name="Donnadieu C."/>
            <person name="Desvignes T."/>
            <person name="Floi Bucao C."/>
            <person name="Jouanno E."/>
            <person name="Wen M."/>
            <person name="Mejri S."/>
            <person name="Dirks R."/>
            <person name="Jansen H."/>
            <person name="Henkel C."/>
            <person name="Chen W.J."/>
            <person name="Zahm M."/>
            <person name="Cabau C."/>
            <person name="Klopp C."/>
            <person name="Thompson A.W."/>
            <person name="Robinson-Rechavi M."/>
            <person name="Braasch I."/>
            <person name="Lecointre G."/>
            <person name="Bobe J."/>
            <person name="Postlethwait J.H."/>
            <person name="Berthelot C."/>
            <person name="Roest Crollius H."/>
            <person name="Guiguen Y."/>
        </authorList>
    </citation>
    <scope>NUCLEOTIDE SEQUENCE</scope>
    <source>
        <strain evidence="2">NC1722</strain>
    </source>
</reference>
<keyword evidence="3" id="KW-1185">Reference proteome</keyword>